<reference evidence="3 4" key="1">
    <citation type="journal article" date="2011" name="Stand. Genomic Sci.">
        <title>Complete genome sequence of the halophilic and highly halotolerant Chromohalobacter salexigens type strain (1H11(T)).</title>
        <authorList>
            <person name="Copeland A."/>
            <person name="O'Connor K."/>
            <person name="Lucas S."/>
            <person name="Lapidus A."/>
            <person name="Berry K.W."/>
            <person name="Detter J.C."/>
            <person name="Del Rio T.G."/>
            <person name="Hammon N."/>
            <person name="Dalin E."/>
            <person name="Tice H."/>
            <person name="Pitluck S."/>
            <person name="Bruce D."/>
            <person name="Goodwin L."/>
            <person name="Han C."/>
            <person name="Tapia R."/>
            <person name="Saunders E."/>
            <person name="Schmutz J."/>
            <person name="Brettin T."/>
            <person name="Larimer F."/>
            <person name="Land M."/>
            <person name="Hauser L."/>
            <person name="Vargas C."/>
            <person name="Nieto J.J."/>
            <person name="Kyrpides N.C."/>
            <person name="Ivanova N."/>
            <person name="Goker M."/>
            <person name="Klenk H.P."/>
            <person name="Csonka L.N."/>
            <person name="Woyke T."/>
        </authorList>
    </citation>
    <scope>NUCLEOTIDE SEQUENCE [LARGE SCALE GENOMIC DNA]</scope>
    <source>
        <strain evidence="4">ATCC BAA-138 / DSM 3043 / CIP 106854 / NCIMB 13768 / 1H11</strain>
    </source>
</reference>
<dbReference type="AlphaFoldDB" id="Q1QVA6"/>
<keyword evidence="4" id="KW-1185">Reference proteome</keyword>
<evidence type="ECO:0000256" key="1">
    <source>
        <dbReference type="SAM" id="Phobius"/>
    </source>
</evidence>
<feature type="transmembrane region" description="Helical" evidence="1">
    <location>
        <begin position="773"/>
        <end position="795"/>
    </location>
</feature>
<proteinExistence type="predicted"/>
<dbReference type="CDD" id="cd20707">
    <property type="entry name" value="MIX_III"/>
    <property type="match status" value="1"/>
</dbReference>
<dbReference type="Pfam" id="PF20249">
    <property type="entry name" value="VasX_N"/>
    <property type="match status" value="1"/>
</dbReference>
<keyword evidence="1" id="KW-1133">Transmembrane helix</keyword>
<dbReference type="HOGENOM" id="CLU_013652_0_0_6"/>
<dbReference type="InterPro" id="IPR046864">
    <property type="entry name" value="VasX_N"/>
</dbReference>
<dbReference type="EMBL" id="CP000285">
    <property type="protein sequence ID" value="ABE59602.1"/>
    <property type="molecule type" value="Genomic_DNA"/>
</dbReference>
<dbReference type="RefSeq" id="WP_011507548.1">
    <property type="nucleotide sequence ID" value="NC_007963.1"/>
</dbReference>
<feature type="domain" description="Toxin VasX N-terminal region" evidence="2">
    <location>
        <begin position="27"/>
        <end position="190"/>
    </location>
</feature>
<dbReference type="InterPro" id="IPR048126">
    <property type="entry name" value="Toxin_VasX"/>
</dbReference>
<dbReference type="GeneID" id="95334967"/>
<dbReference type="OrthoDB" id="8664525at2"/>
<dbReference type="STRING" id="290398.Csal_2252"/>
<feature type="transmembrane region" description="Helical" evidence="1">
    <location>
        <begin position="816"/>
        <end position="840"/>
    </location>
</feature>
<protein>
    <recommendedName>
        <fullName evidence="2">Toxin VasX N-terminal region domain-containing protein</fullName>
    </recommendedName>
</protein>
<sequence>MTEYVDPNLVTSAVERNVAIGTQGGSCNFCDRVGLPVLPVRYAVVDTHQAEWPAGLPWALARYAQANFPRIDRARYVLRLMREGYLYLYDEARQRWQAWMITSDSRLCEFPPRGRPPSAKEDEHVESPCSVPANNLSALLLTIPEAQRAQTVYVAYSDHLWTSRMLDDMASNQDGVRDRAMQPFDVASWLASQSSESTTKPADLATFVPEFGSTSIQQLCDGDCFPYLSPSARQLLDADQLVERMNWIVRDTPELVGKGAMLAIEDPIGITASLNQFRNNAKQRLDDYAFSEEVHTKKVTSEMIVGVRSAIRKAARDRANATIERVENGPLGDVNLEQAKTFENLTPEEQGERWERMPSWQRERIADARERLAEMRAAQAKNSPEFRRSAISQSWEKYQERYDEDARQAFEESYGERIDEGKQEIEERAEGHLSWLTSDSIVDALKSYDTESLSDGRAYETAVASMVTGASLTARGSEILAQLLERPIIQDTSFYWRALFLNQKSCIDTVWDYVASSADWGSKLYGPLSQLLSRDGENGSRLENLIADAVRIIGEKLSRLDLEHVARNQIARAWQSVGWARFDIRTSLTYFDMDANRLDRLYDDFLWRGELSISDMRGENRRLAPSLDELSQQEQRVWAMVPQDLVPQQHQQALLGHDEAGELINRRMNLAMTPSSGGALFLVGLELINSWKALTALNGRELAKSGSNLVASSAALTSALAGAVKELLGGLPKESALYKNLTWANGIGGALASWIGAYWMFSEAAERRAAGDPIYFLYVASGVAATLSGFASIAAAAQSISGAGAFAVRFALIGRICWAAVAGWVGWVALGLAILSSYLIPDDLEKWLGRTVFGKDDNHFESLQETMDAFTDMAG</sequence>
<evidence type="ECO:0000259" key="2">
    <source>
        <dbReference type="Pfam" id="PF20249"/>
    </source>
</evidence>
<organism evidence="3 4">
    <name type="scientific">Chromohalobacter israelensis (strain ATCC BAA-138 / DSM 3043 / CIP 106854 / NCIMB 13768 / 1H11)</name>
    <name type="common">Chromohalobacter salexigens</name>
    <dbReference type="NCBI Taxonomy" id="290398"/>
    <lineage>
        <taxon>Bacteria</taxon>
        <taxon>Pseudomonadati</taxon>
        <taxon>Pseudomonadota</taxon>
        <taxon>Gammaproteobacteria</taxon>
        <taxon>Oceanospirillales</taxon>
        <taxon>Halomonadaceae</taxon>
        <taxon>Chromohalobacter</taxon>
    </lineage>
</organism>
<dbReference type="eggNOG" id="COG2268">
    <property type="taxonomic scope" value="Bacteria"/>
</dbReference>
<keyword evidence="1" id="KW-0472">Membrane</keyword>
<dbReference type="Proteomes" id="UP000000239">
    <property type="component" value="Chromosome"/>
</dbReference>
<evidence type="ECO:0000313" key="3">
    <source>
        <dbReference type="EMBL" id="ABE59602.1"/>
    </source>
</evidence>
<dbReference type="KEGG" id="csa:Csal_2252"/>
<feature type="transmembrane region" description="Helical" evidence="1">
    <location>
        <begin position="740"/>
        <end position="761"/>
    </location>
</feature>
<name>Q1QVA6_CHRI1</name>
<accession>Q1QVA6</accession>
<evidence type="ECO:0000313" key="4">
    <source>
        <dbReference type="Proteomes" id="UP000000239"/>
    </source>
</evidence>
<dbReference type="NCBIfam" id="NF041559">
    <property type="entry name" value="BTH_I2691_fam"/>
    <property type="match status" value="1"/>
</dbReference>
<gene>
    <name evidence="3" type="ordered locus">Csal_2252</name>
</gene>
<keyword evidence="1" id="KW-0812">Transmembrane</keyword>